<organism evidence="1 2">
    <name type="scientific">Aquimarina celericrescens</name>
    <dbReference type="NCBI Taxonomy" id="1964542"/>
    <lineage>
        <taxon>Bacteria</taxon>
        <taxon>Pseudomonadati</taxon>
        <taxon>Bacteroidota</taxon>
        <taxon>Flavobacteriia</taxon>
        <taxon>Flavobacteriales</taxon>
        <taxon>Flavobacteriaceae</taxon>
        <taxon>Aquimarina</taxon>
    </lineage>
</organism>
<sequence length="225" mass="26166">MRKVLVVFLFLVFGYSINAQSSFSTGILPRVRVSTKVTEKLKWVNGIESRQLFVDDIKDESLDYEYVLTDISSLLALKIGAHGAINWGYLLRIEGEEIIHRAIQQFTIVQNYDLIRLGHRLVSDQTFSRNEAPEFRLRYRIAVEKPLSGSTIDPGEFYFKLSNEYLLKFQDSESDLETRILPFLGYEINKKNKIELGLDYRLDGLLKSGSENDLWLSMNWFYTMK</sequence>
<evidence type="ECO:0000313" key="2">
    <source>
        <dbReference type="Proteomes" id="UP001597344"/>
    </source>
</evidence>
<dbReference type="Pfam" id="PF10677">
    <property type="entry name" value="DUF2490"/>
    <property type="match status" value="1"/>
</dbReference>
<accession>A0ABW5ASA1</accession>
<keyword evidence="2" id="KW-1185">Reference proteome</keyword>
<dbReference type="Proteomes" id="UP001597344">
    <property type="component" value="Unassembled WGS sequence"/>
</dbReference>
<comment type="caution">
    <text evidence="1">The sequence shown here is derived from an EMBL/GenBank/DDBJ whole genome shotgun (WGS) entry which is preliminary data.</text>
</comment>
<protein>
    <submittedName>
        <fullName evidence="1">DUF2490 domain-containing protein</fullName>
    </submittedName>
</protein>
<dbReference type="RefSeq" id="WP_378318831.1">
    <property type="nucleotide sequence ID" value="NZ_JBHUHY010000002.1"/>
</dbReference>
<proteinExistence type="predicted"/>
<dbReference type="EMBL" id="JBHUHY010000002">
    <property type="protein sequence ID" value="MFD2185863.1"/>
    <property type="molecule type" value="Genomic_DNA"/>
</dbReference>
<gene>
    <name evidence="1" type="ORF">ACFSJT_03600</name>
</gene>
<dbReference type="InterPro" id="IPR019619">
    <property type="entry name" value="DUF2490"/>
</dbReference>
<name>A0ABW5ASA1_9FLAO</name>
<evidence type="ECO:0000313" key="1">
    <source>
        <dbReference type="EMBL" id="MFD2185863.1"/>
    </source>
</evidence>
<reference evidence="2" key="1">
    <citation type="journal article" date="2019" name="Int. J. Syst. Evol. Microbiol.">
        <title>The Global Catalogue of Microorganisms (GCM) 10K type strain sequencing project: providing services to taxonomists for standard genome sequencing and annotation.</title>
        <authorList>
            <consortium name="The Broad Institute Genomics Platform"/>
            <consortium name="The Broad Institute Genome Sequencing Center for Infectious Disease"/>
            <person name="Wu L."/>
            <person name="Ma J."/>
        </authorList>
    </citation>
    <scope>NUCLEOTIDE SEQUENCE [LARGE SCALE GENOMIC DNA]</scope>
    <source>
        <strain evidence="2">DT92</strain>
    </source>
</reference>